<dbReference type="InterPro" id="IPR025558">
    <property type="entry name" value="DUF4283"/>
</dbReference>
<feature type="region of interest" description="Disordered" evidence="1">
    <location>
        <begin position="328"/>
        <end position="358"/>
    </location>
</feature>
<comment type="caution">
    <text evidence="3">The sequence shown here is derived from an EMBL/GenBank/DDBJ whole genome shotgun (WGS) entry which is preliminary data.</text>
</comment>
<name>A0A438G9J2_VITVI</name>
<gene>
    <name evidence="3" type="ORF">CK203_061583</name>
</gene>
<reference evidence="3 4" key="1">
    <citation type="journal article" date="2018" name="PLoS Genet.">
        <title>Population sequencing reveals clonal diversity and ancestral inbreeding in the grapevine cultivar Chardonnay.</title>
        <authorList>
            <person name="Roach M.J."/>
            <person name="Johnson D.L."/>
            <person name="Bohlmann J."/>
            <person name="van Vuuren H.J."/>
            <person name="Jones S.J."/>
            <person name="Pretorius I.S."/>
            <person name="Schmidt S.A."/>
            <person name="Borneman A.R."/>
        </authorList>
    </citation>
    <scope>NUCLEOTIDE SEQUENCE [LARGE SCALE GENOMIC DNA]</scope>
    <source>
        <strain evidence="4">cv. Chardonnay</strain>
        <tissue evidence="3">Leaf</tissue>
    </source>
</reference>
<dbReference type="Proteomes" id="UP000288805">
    <property type="component" value="Unassembled WGS sequence"/>
</dbReference>
<proteinExistence type="predicted"/>
<evidence type="ECO:0000313" key="3">
    <source>
        <dbReference type="EMBL" id="RVW68831.1"/>
    </source>
</evidence>
<evidence type="ECO:0000259" key="2">
    <source>
        <dbReference type="Pfam" id="PF14111"/>
    </source>
</evidence>
<feature type="domain" description="DUF4283" evidence="2">
    <location>
        <begin position="151"/>
        <end position="218"/>
    </location>
</feature>
<dbReference type="AlphaFoldDB" id="A0A438G9J2"/>
<dbReference type="EMBL" id="QGNW01000517">
    <property type="protein sequence ID" value="RVW68831.1"/>
    <property type="molecule type" value="Genomic_DNA"/>
</dbReference>
<evidence type="ECO:0000313" key="4">
    <source>
        <dbReference type="Proteomes" id="UP000288805"/>
    </source>
</evidence>
<accession>A0A438G9J2</accession>
<dbReference type="PANTHER" id="PTHR34427">
    <property type="entry name" value="DUF4283 DOMAIN PROTEIN"/>
    <property type="match status" value="1"/>
</dbReference>
<evidence type="ECO:0000256" key="1">
    <source>
        <dbReference type="SAM" id="MobiDB-lite"/>
    </source>
</evidence>
<dbReference type="Pfam" id="PF14111">
    <property type="entry name" value="DUF4283"/>
    <property type="match status" value="1"/>
</dbReference>
<organism evidence="3 4">
    <name type="scientific">Vitis vinifera</name>
    <name type="common">Grape</name>
    <dbReference type="NCBI Taxonomy" id="29760"/>
    <lineage>
        <taxon>Eukaryota</taxon>
        <taxon>Viridiplantae</taxon>
        <taxon>Streptophyta</taxon>
        <taxon>Embryophyta</taxon>
        <taxon>Tracheophyta</taxon>
        <taxon>Spermatophyta</taxon>
        <taxon>Magnoliopsida</taxon>
        <taxon>eudicotyledons</taxon>
        <taxon>Gunneridae</taxon>
        <taxon>Pentapetalae</taxon>
        <taxon>rosids</taxon>
        <taxon>Vitales</taxon>
        <taxon>Vitaceae</taxon>
        <taxon>Viteae</taxon>
        <taxon>Vitis</taxon>
    </lineage>
</organism>
<dbReference type="PANTHER" id="PTHR34427:SF5">
    <property type="entry name" value="DUF4283 DOMAIN-CONTAINING PROTEIN"/>
    <property type="match status" value="1"/>
</dbReference>
<sequence>MAFNHKSRGGRRWFAVESKAFELLIDEVGGKLRGCIWERCKGITSWIRFGDASLSSLWLELSLAVEIKMIEVGLLFGRRREGKGKGLSRGWNILAEKLREVGVAPFGGLKDPLSFEVLKKENELEPRTFADVAKSKMGRLGDKMGKGGDPSPELDYLKNWAGHAWLLKGKLDIVVMGGGLLLFEFELFSDAERVLARGKRKVLGSVLFLERWHPEVGCFCNGAFAKEAWVRVVALPLHLWNREVFKLIRDGCGGFIAVDNKTDSMVELQWARLLVKMVARESPTSAQIVVPAGSFLGKGATVDEAGTRSGSRAVCRGGVLEKDVQPKEQAGVQVEPPCGSSSKGATGFPSESVERGPGVEVIDGEDSLGIRSQGAGKVAREGGLGFMARSF</sequence>
<protein>
    <recommendedName>
        <fullName evidence="2">DUF4283 domain-containing protein</fullName>
    </recommendedName>
</protein>